<dbReference type="AlphaFoldDB" id="A0AAN6UM05"/>
<evidence type="ECO:0000313" key="2">
    <source>
        <dbReference type="Proteomes" id="UP001304895"/>
    </source>
</evidence>
<dbReference type="Proteomes" id="UP001304895">
    <property type="component" value="Unassembled WGS sequence"/>
</dbReference>
<sequence>MDVVSGVDSRRVMGTTWNALPAEIRLQIFDLVVKQYRKERPNSIPIPHPPGLRRHFYSLPSRAPLTQCAAVCQEWNTFFEKWIWQYMILKQGDIQLFGELTQGARRASVQWVWLRFELPDYDCNECGLPWDKGVLRSIQNELTQTIWDLFCVLSTWGQEPDEHRRGGLTLELSLHSWSDMEHHFKELRVRANDTAWAMVPREKRYDTRCFDDHKHGWVRGSRVTEPRSDEVRRVADAGEHLRFVPYGRVAIPPGQPTPHALVVTSLVVRRQFYHNFPSRYLQPMMRLLPNLVHFKYEPVHNNNRSEWEDLKSHMLIELGYGGR</sequence>
<keyword evidence="2" id="KW-1185">Reference proteome</keyword>
<accession>A0AAN6UM05</accession>
<name>A0AAN6UM05_9PEZI</name>
<gene>
    <name evidence="1" type="ORF">BT67DRAFT_272184</name>
</gene>
<comment type="caution">
    <text evidence="1">The sequence shown here is derived from an EMBL/GenBank/DDBJ whole genome shotgun (WGS) entry which is preliminary data.</text>
</comment>
<protein>
    <recommendedName>
        <fullName evidence="3">F-box domain-containing protein</fullName>
    </recommendedName>
</protein>
<organism evidence="1 2">
    <name type="scientific">Trichocladium antarcticum</name>
    <dbReference type="NCBI Taxonomy" id="1450529"/>
    <lineage>
        <taxon>Eukaryota</taxon>
        <taxon>Fungi</taxon>
        <taxon>Dikarya</taxon>
        <taxon>Ascomycota</taxon>
        <taxon>Pezizomycotina</taxon>
        <taxon>Sordariomycetes</taxon>
        <taxon>Sordariomycetidae</taxon>
        <taxon>Sordariales</taxon>
        <taxon>Chaetomiaceae</taxon>
        <taxon>Trichocladium</taxon>
    </lineage>
</organism>
<proteinExistence type="predicted"/>
<evidence type="ECO:0000313" key="1">
    <source>
        <dbReference type="EMBL" id="KAK4135343.1"/>
    </source>
</evidence>
<dbReference type="EMBL" id="MU853406">
    <property type="protein sequence ID" value="KAK4135343.1"/>
    <property type="molecule type" value="Genomic_DNA"/>
</dbReference>
<evidence type="ECO:0008006" key="3">
    <source>
        <dbReference type="Google" id="ProtNLM"/>
    </source>
</evidence>
<reference evidence="1" key="2">
    <citation type="submission" date="2023-05" db="EMBL/GenBank/DDBJ databases">
        <authorList>
            <consortium name="Lawrence Berkeley National Laboratory"/>
            <person name="Steindorff A."/>
            <person name="Hensen N."/>
            <person name="Bonometti L."/>
            <person name="Westerberg I."/>
            <person name="Brannstrom I.O."/>
            <person name="Guillou S."/>
            <person name="Cros-Aarteil S."/>
            <person name="Calhoun S."/>
            <person name="Haridas S."/>
            <person name="Kuo A."/>
            <person name="Mondo S."/>
            <person name="Pangilinan J."/>
            <person name="Riley R."/>
            <person name="Labutti K."/>
            <person name="Andreopoulos B."/>
            <person name="Lipzen A."/>
            <person name="Chen C."/>
            <person name="Yanf M."/>
            <person name="Daum C."/>
            <person name="Ng V."/>
            <person name="Clum A."/>
            <person name="Ohm R."/>
            <person name="Martin F."/>
            <person name="Silar P."/>
            <person name="Natvig D."/>
            <person name="Lalanne C."/>
            <person name="Gautier V."/>
            <person name="Ament-Velasquez S.L."/>
            <person name="Kruys A."/>
            <person name="Hutchinson M.I."/>
            <person name="Powell A.J."/>
            <person name="Barry K."/>
            <person name="Miller A.N."/>
            <person name="Grigoriev I.V."/>
            <person name="Debuchy R."/>
            <person name="Gladieux P."/>
            <person name="Thoren M.H."/>
            <person name="Johannesson H."/>
        </authorList>
    </citation>
    <scope>NUCLEOTIDE SEQUENCE</scope>
    <source>
        <strain evidence="1">CBS 123565</strain>
    </source>
</reference>
<reference evidence="1" key="1">
    <citation type="journal article" date="2023" name="Mol. Phylogenet. Evol.">
        <title>Genome-scale phylogeny and comparative genomics of the fungal order Sordariales.</title>
        <authorList>
            <person name="Hensen N."/>
            <person name="Bonometti L."/>
            <person name="Westerberg I."/>
            <person name="Brannstrom I.O."/>
            <person name="Guillou S."/>
            <person name="Cros-Aarteil S."/>
            <person name="Calhoun S."/>
            <person name="Haridas S."/>
            <person name="Kuo A."/>
            <person name="Mondo S."/>
            <person name="Pangilinan J."/>
            <person name="Riley R."/>
            <person name="LaButti K."/>
            <person name="Andreopoulos B."/>
            <person name="Lipzen A."/>
            <person name="Chen C."/>
            <person name="Yan M."/>
            <person name="Daum C."/>
            <person name="Ng V."/>
            <person name="Clum A."/>
            <person name="Steindorff A."/>
            <person name="Ohm R.A."/>
            <person name="Martin F."/>
            <person name="Silar P."/>
            <person name="Natvig D.O."/>
            <person name="Lalanne C."/>
            <person name="Gautier V."/>
            <person name="Ament-Velasquez S.L."/>
            <person name="Kruys A."/>
            <person name="Hutchinson M.I."/>
            <person name="Powell A.J."/>
            <person name="Barry K."/>
            <person name="Miller A.N."/>
            <person name="Grigoriev I.V."/>
            <person name="Debuchy R."/>
            <person name="Gladieux P."/>
            <person name="Hiltunen Thoren M."/>
            <person name="Johannesson H."/>
        </authorList>
    </citation>
    <scope>NUCLEOTIDE SEQUENCE</scope>
    <source>
        <strain evidence="1">CBS 123565</strain>
    </source>
</reference>